<proteinExistence type="predicted"/>
<dbReference type="SUPFAM" id="SSF46955">
    <property type="entry name" value="Putative DNA-binding domain"/>
    <property type="match status" value="1"/>
</dbReference>
<dbReference type="RefSeq" id="WP_015708080.1">
    <property type="nucleotide sequence ID" value="NC_015578.1"/>
</dbReference>
<dbReference type="STRING" id="545694.TREPR_2087"/>
<evidence type="ECO:0000313" key="3">
    <source>
        <dbReference type="Proteomes" id="UP000009223"/>
    </source>
</evidence>
<accession>F5YJQ2</accession>
<dbReference type="HOGENOM" id="CLU_2439914_0_0_12"/>
<dbReference type="KEGG" id="tpi:TREPR_2087"/>
<evidence type="ECO:0000256" key="1">
    <source>
        <dbReference type="SAM" id="MobiDB-lite"/>
    </source>
</evidence>
<name>F5YJQ2_TREPZ</name>
<feature type="compositionally biased region" description="Low complexity" evidence="1">
    <location>
        <begin position="68"/>
        <end position="79"/>
    </location>
</feature>
<reference evidence="2 3" key="2">
    <citation type="journal article" date="2011" name="ISME J.">
        <title>RNA-seq reveals cooperative metabolic interactions between two termite-gut spirochete species in co-culture.</title>
        <authorList>
            <person name="Rosenthal A.Z."/>
            <person name="Matson E.G."/>
            <person name="Eldar A."/>
            <person name="Leadbetter J.R."/>
        </authorList>
    </citation>
    <scope>NUCLEOTIDE SEQUENCE [LARGE SCALE GENOMIC DNA]</scope>
    <source>
        <strain evidence="3">ATCC BAA-887 / DSM 12427 / ZAS-2</strain>
    </source>
</reference>
<organism evidence="2 3">
    <name type="scientific">Treponema primitia (strain ATCC BAA-887 / DSM 12427 / ZAS-2)</name>
    <dbReference type="NCBI Taxonomy" id="545694"/>
    <lineage>
        <taxon>Bacteria</taxon>
        <taxon>Pseudomonadati</taxon>
        <taxon>Spirochaetota</taxon>
        <taxon>Spirochaetia</taxon>
        <taxon>Spirochaetales</taxon>
        <taxon>Treponemataceae</taxon>
        <taxon>Treponema</taxon>
    </lineage>
</organism>
<sequence length="90" mass="9693">MGKMLNINEVAERTLVAVSTLRKYTMLNRIPYKKFGSKVVFDSEEIELWIKANSFGLESITQSGASGTVTAASSAPAPGELFPVAGKRGK</sequence>
<keyword evidence="3" id="KW-1185">Reference proteome</keyword>
<dbReference type="AlphaFoldDB" id="F5YJQ2"/>
<dbReference type="Proteomes" id="UP000009223">
    <property type="component" value="Chromosome"/>
</dbReference>
<gene>
    <name evidence="2" type="ordered locus">TREPR_2087</name>
</gene>
<evidence type="ECO:0000313" key="2">
    <source>
        <dbReference type="EMBL" id="AEF86537.1"/>
    </source>
</evidence>
<reference evidence="3" key="1">
    <citation type="submission" date="2009-12" db="EMBL/GenBank/DDBJ databases">
        <title>Complete sequence of Treponema primitia strain ZAS-2.</title>
        <authorList>
            <person name="Tetu S.G."/>
            <person name="Matson E."/>
            <person name="Ren Q."/>
            <person name="Seshadri R."/>
            <person name="Elbourne L."/>
            <person name="Hassan K.A."/>
            <person name="Durkin A."/>
            <person name="Radune D."/>
            <person name="Mohamoud Y."/>
            <person name="Shay R."/>
            <person name="Jin S."/>
            <person name="Zhang X."/>
            <person name="Lucey K."/>
            <person name="Ballor N.R."/>
            <person name="Ottesen E."/>
            <person name="Rosenthal R."/>
            <person name="Allen A."/>
            <person name="Leadbetter J.R."/>
            <person name="Paulsen I.T."/>
        </authorList>
    </citation>
    <scope>NUCLEOTIDE SEQUENCE [LARGE SCALE GENOMIC DNA]</scope>
    <source>
        <strain evidence="3">ATCC BAA-887 / DSM 12427 / ZAS-2</strain>
    </source>
</reference>
<dbReference type="EMBL" id="CP001843">
    <property type="protein sequence ID" value="AEF86537.1"/>
    <property type="molecule type" value="Genomic_DNA"/>
</dbReference>
<protein>
    <submittedName>
        <fullName evidence="2">Transcriptional regulator, AlpA family</fullName>
    </submittedName>
</protein>
<dbReference type="InterPro" id="IPR009061">
    <property type="entry name" value="DNA-bd_dom_put_sf"/>
</dbReference>
<feature type="region of interest" description="Disordered" evidence="1">
    <location>
        <begin position="68"/>
        <end position="90"/>
    </location>
</feature>